<keyword evidence="8" id="KW-1003">Cell membrane</keyword>
<dbReference type="NCBIfam" id="NF004402">
    <property type="entry name" value="PRK05758.2-2"/>
    <property type="match status" value="1"/>
</dbReference>
<dbReference type="GO" id="GO:0045259">
    <property type="term" value="C:proton-transporting ATP synthase complex"/>
    <property type="evidence" value="ECO:0007669"/>
    <property type="project" value="UniProtKB-KW"/>
</dbReference>
<protein>
    <recommendedName>
        <fullName evidence="8">ATP synthase subunit delta</fullName>
    </recommendedName>
    <alternativeName>
        <fullName evidence="8">ATP synthase F(1) sector subunit delta</fullName>
    </alternativeName>
    <alternativeName>
        <fullName evidence="8">F-type ATPase subunit delta</fullName>
        <shortName evidence="8">F-ATPase subunit delta</shortName>
    </alternativeName>
</protein>
<keyword evidence="10" id="KW-1185">Reference proteome</keyword>
<dbReference type="InterPro" id="IPR026015">
    <property type="entry name" value="ATP_synth_OSCP/delta_N_sf"/>
</dbReference>
<comment type="function">
    <text evidence="8">This protein is part of the stalk that links CF(0) to CF(1). It either transmits conformational changes from CF(0) to CF(1) or is implicated in proton conduction.</text>
</comment>
<dbReference type="EMBL" id="AKGD01000001">
    <property type="protein sequence ID" value="EIT72055.1"/>
    <property type="molecule type" value="Genomic_DNA"/>
</dbReference>
<dbReference type="PRINTS" id="PR00125">
    <property type="entry name" value="ATPASEDELTA"/>
</dbReference>
<keyword evidence="6 8" id="KW-0139">CF(1)</keyword>
<evidence type="ECO:0000256" key="5">
    <source>
        <dbReference type="ARBA" id="ARBA00023136"/>
    </source>
</evidence>
<dbReference type="PATRIC" id="fig|1172194.4.peg.2117"/>
<evidence type="ECO:0000256" key="1">
    <source>
        <dbReference type="ARBA" id="ARBA00004370"/>
    </source>
</evidence>
<accession>I8TDL0</accession>
<evidence type="ECO:0000256" key="2">
    <source>
        <dbReference type="ARBA" id="ARBA00022448"/>
    </source>
</evidence>
<proteinExistence type="inferred from homology"/>
<keyword evidence="3 8" id="KW-0375">Hydrogen ion transport</keyword>
<sequence>MAELQTLARPYAKAVFELARESGSLKAWTDRLAALSAAVTAPDVAAMIGHPKVTRQALADALSASLGESIGREGQGFVRLLAENGRLKLVPLIAEQFEALRAEAETRVDVEITSAASVPDAQQAQLAKAVGSRLNRQVAIDWKVDESLIAGAVIRAGDLVIDGSVSGELERLKSSLEK</sequence>
<gene>
    <name evidence="8" type="primary">atpH</name>
    <name evidence="9" type="ORF">WQQ_21920</name>
</gene>
<dbReference type="STRING" id="1172194.WQQ_21920"/>
<keyword evidence="5 8" id="KW-0472">Membrane</keyword>
<dbReference type="GO" id="GO:0005886">
    <property type="term" value="C:plasma membrane"/>
    <property type="evidence" value="ECO:0007669"/>
    <property type="project" value="UniProtKB-SubCell"/>
</dbReference>
<dbReference type="SUPFAM" id="SSF47928">
    <property type="entry name" value="N-terminal domain of the delta subunit of the F1F0-ATP synthase"/>
    <property type="match status" value="1"/>
</dbReference>
<evidence type="ECO:0000256" key="8">
    <source>
        <dbReference type="HAMAP-Rule" id="MF_01416"/>
    </source>
</evidence>
<comment type="function">
    <text evidence="8">F(1)F(0) ATP synthase produces ATP from ADP in the presence of a proton or sodium gradient. F-type ATPases consist of two structural domains, F(1) containing the extramembraneous catalytic core and F(0) containing the membrane proton channel, linked together by a central stalk and a peripheral stalk. During catalysis, ATP synthesis in the catalytic domain of F(1) is coupled via a rotary mechanism of the central stalk subunits to proton translocation.</text>
</comment>
<organism evidence="9 10">
    <name type="scientific">Hydrocarboniphaga effusa AP103</name>
    <dbReference type="NCBI Taxonomy" id="1172194"/>
    <lineage>
        <taxon>Bacteria</taxon>
        <taxon>Pseudomonadati</taxon>
        <taxon>Pseudomonadota</taxon>
        <taxon>Gammaproteobacteria</taxon>
        <taxon>Nevskiales</taxon>
        <taxon>Nevskiaceae</taxon>
        <taxon>Hydrocarboniphaga</taxon>
    </lineage>
</organism>
<comment type="subcellular location">
    <subcellularLocation>
        <location evidence="8">Cell membrane</location>
        <topology evidence="8">Peripheral membrane protein</topology>
    </subcellularLocation>
    <subcellularLocation>
        <location evidence="1">Membrane</location>
    </subcellularLocation>
</comment>
<dbReference type="PANTHER" id="PTHR11910">
    <property type="entry name" value="ATP SYNTHASE DELTA CHAIN"/>
    <property type="match status" value="1"/>
</dbReference>
<evidence type="ECO:0000313" key="9">
    <source>
        <dbReference type="EMBL" id="EIT72055.1"/>
    </source>
</evidence>
<comment type="similarity">
    <text evidence="8">Belongs to the ATPase delta chain family.</text>
</comment>
<keyword evidence="7 8" id="KW-0066">ATP synthesis</keyword>
<dbReference type="InterPro" id="IPR000711">
    <property type="entry name" value="ATPase_OSCP/dsu"/>
</dbReference>
<evidence type="ECO:0000256" key="3">
    <source>
        <dbReference type="ARBA" id="ARBA00022781"/>
    </source>
</evidence>
<keyword evidence="2 8" id="KW-0813">Transport</keyword>
<name>I8TDL0_9GAMM</name>
<dbReference type="Proteomes" id="UP000003704">
    <property type="component" value="Unassembled WGS sequence"/>
</dbReference>
<evidence type="ECO:0000256" key="6">
    <source>
        <dbReference type="ARBA" id="ARBA00023196"/>
    </source>
</evidence>
<evidence type="ECO:0000256" key="4">
    <source>
        <dbReference type="ARBA" id="ARBA00023065"/>
    </source>
</evidence>
<evidence type="ECO:0000256" key="7">
    <source>
        <dbReference type="ARBA" id="ARBA00023310"/>
    </source>
</evidence>
<dbReference type="Pfam" id="PF00213">
    <property type="entry name" value="OSCP"/>
    <property type="match status" value="1"/>
</dbReference>
<dbReference type="GO" id="GO:0046933">
    <property type="term" value="F:proton-transporting ATP synthase activity, rotational mechanism"/>
    <property type="evidence" value="ECO:0007669"/>
    <property type="project" value="UniProtKB-UniRule"/>
</dbReference>
<dbReference type="PROSITE" id="PS00389">
    <property type="entry name" value="ATPASE_DELTA"/>
    <property type="match status" value="1"/>
</dbReference>
<comment type="caution">
    <text evidence="9">The sequence shown here is derived from an EMBL/GenBank/DDBJ whole genome shotgun (WGS) entry which is preliminary data.</text>
</comment>
<dbReference type="HAMAP" id="MF_01416">
    <property type="entry name" value="ATP_synth_delta_bact"/>
    <property type="match status" value="1"/>
</dbReference>
<keyword evidence="4 8" id="KW-0406">Ion transport</keyword>
<dbReference type="Gene3D" id="1.10.520.20">
    <property type="entry name" value="N-terminal domain of the delta subunit of the F1F0-ATP synthase"/>
    <property type="match status" value="1"/>
</dbReference>
<dbReference type="InterPro" id="IPR020781">
    <property type="entry name" value="ATPase_OSCP/d_CS"/>
</dbReference>
<dbReference type="AlphaFoldDB" id="I8TDL0"/>
<dbReference type="NCBIfam" id="TIGR01145">
    <property type="entry name" value="ATP_synt_delta"/>
    <property type="match status" value="1"/>
</dbReference>
<dbReference type="OrthoDB" id="9816221at2"/>
<evidence type="ECO:0000313" key="10">
    <source>
        <dbReference type="Proteomes" id="UP000003704"/>
    </source>
</evidence>
<dbReference type="RefSeq" id="WP_007185135.1">
    <property type="nucleotide sequence ID" value="NZ_AKGD01000001.1"/>
</dbReference>
<reference evidence="9 10" key="1">
    <citation type="journal article" date="2012" name="J. Bacteriol.">
        <title>Genome Sequence of n-Alkane-Degrading Hydrocarboniphaga effusa Strain AP103T (ATCC BAA-332T).</title>
        <authorList>
            <person name="Chang H.K."/>
            <person name="Zylstra G.J."/>
            <person name="Chae J.C."/>
        </authorList>
    </citation>
    <scope>NUCLEOTIDE SEQUENCE [LARGE SCALE GENOMIC DNA]</scope>
    <source>
        <strain evidence="9 10">AP103</strain>
    </source>
</reference>